<reference evidence="7" key="1">
    <citation type="submission" date="2022-01" db="EMBL/GenBank/DDBJ databases">
        <title>Whole genome-based taxonomy of the Shewanellaceae.</title>
        <authorList>
            <person name="Martin-Rodriguez A.J."/>
        </authorList>
    </citation>
    <scope>NUCLEOTIDE SEQUENCE</scope>
    <source>
        <strain evidence="7">DSM 23803</strain>
    </source>
</reference>
<keyword evidence="4" id="KW-0862">Zinc</keyword>
<feature type="domain" description="MPN" evidence="6">
    <location>
        <begin position="24"/>
        <end position="145"/>
    </location>
</feature>
<keyword evidence="3" id="KW-0378">Hydrolase</keyword>
<dbReference type="RefSeq" id="WP_102036977.1">
    <property type="nucleotide sequence ID" value="NZ_BMQI01000058.1"/>
</dbReference>
<dbReference type="InterPro" id="IPR020891">
    <property type="entry name" value="UPF0758_CS"/>
</dbReference>
<dbReference type="GO" id="GO:0008237">
    <property type="term" value="F:metallopeptidase activity"/>
    <property type="evidence" value="ECO:0007669"/>
    <property type="project" value="UniProtKB-KW"/>
</dbReference>
<sequence>MAIIREINVKYQFRETNCEQAEKTLTCPDETAKIFDYLKYETKEVFIVANLTNQRAINCIEVVATGCINSVSMRPSEVLRTAVILNMPGIILVHNHPSGDPTPSTSDLNFTNMVIECAKVLNIEVVDHVIIGLNRFTSLRQTHPDLF</sequence>
<dbReference type="InterPro" id="IPR001405">
    <property type="entry name" value="UPF0758"/>
</dbReference>
<dbReference type="InterPro" id="IPR025657">
    <property type="entry name" value="RadC_JAB"/>
</dbReference>
<comment type="caution">
    <text evidence="7">The sequence shown here is derived from an EMBL/GenBank/DDBJ whole genome shotgun (WGS) entry which is preliminary data.</text>
</comment>
<evidence type="ECO:0000256" key="2">
    <source>
        <dbReference type="ARBA" id="ARBA00022723"/>
    </source>
</evidence>
<dbReference type="Pfam" id="PF04002">
    <property type="entry name" value="RadC"/>
    <property type="match status" value="1"/>
</dbReference>
<keyword evidence="1" id="KW-0645">Protease</keyword>
<evidence type="ECO:0000256" key="4">
    <source>
        <dbReference type="ARBA" id="ARBA00022833"/>
    </source>
</evidence>
<dbReference type="PROSITE" id="PS01302">
    <property type="entry name" value="UPF0758"/>
    <property type="match status" value="1"/>
</dbReference>
<dbReference type="Gene3D" id="3.40.140.10">
    <property type="entry name" value="Cytidine Deaminase, domain 2"/>
    <property type="match status" value="1"/>
</dbReference>
<accession>A0A9X1ZI82</accession>
<evidence type="ECO:0000256" key="1">
    <source>
        <dbReference type="ARBA" id="ARBA00022670"/>
    </source>
</evidence>
<dbReference type="Proteomes" id="UP001139408">
    <property type="component" value="Unassembled WGS sequence"/>
</dbReference>
<dbReference type="InterPro" id="IPR037518">
    <property type="entry name" value="MPN"/>
</dbReference>
<dbReference type="CDD" id="cd08071">
    <property type="entry name" value="MPN_DUF2466"/>
    <property type="match status" value="1"/>
</dbReference>
<protein>
    <submittedName>
        <fullName evidence="7">JAB domain-containing protein</fullName>
    </submittedName>
</protein>
<gene>
    <name evidence="7" type="ORF">L2749_19385</name>
</gene>
<evidence type="ECO:0000313" key="7">
    <source>
        <dbReference type="EMBL" id="MCL1107383.1"/>
    </source>
</evidence>
<evidence type="ECO:0000256" key="5">
    <source>
        <dbReference type="ARBA" id="ARBA00023049"/>
    </source>
</evidence>
<name>A0A9X1ZI82_9GAMM</name>
<dbReference type="GO" id="GO:0006508">
    <property type="term" value="P:proteolysis"/>
    <property type="evidence" value="ECO:0007669"/>
    <property type="project" value="UniProtKB-KW"/>
</dbReference>
<dbReference type="AlphaFoldDB" id="A0A9X1ZI82"/>
<proteinExistence type="predicted"/>
<evidence type="ECO:0000256" key="3">
    <source>
        <dbReference type="ARBA" id="ARBA00022801"/>
    </source>
</evidence>
<dbReference type="EMBL" id="JAKILJ010000059">
    <property type="protein sequence ID" value="MCL1107383.1"/>
    <property type="molecule type" value="Genomic_DNA"/>
</dbReference>
<evidence type="ECO:0000259" key="6">
    <source>
        <dbReference type="PROSITE" id="PS50249"/>
    </source>
</evidence>
<keyword evidence="8" id="KW-1185">Reference proteome</keyword>
<dbReference type="PROSITE" id="PS50249">
    <property type="entry name" value="MPN"/>
    <property type="match status" value="1"/>
</dbReference>
<keyword evidence="5" id="KW-0482">Metalloprotease</keyword>
<keyword evidence="2" id="KW-0479">Metal-binding</keyword>
<evidence type="ECO:0000313" key="8">
    <source>
        <dbReference type="Proteomes" id="UP001139408"/>
    </source>
</evidence>
<dbReference type="PANTHER" id="PTHR30471:SF3">
    <property type="entry name" value="UPF0758 PROTEIN YEES-RELATED"/>
    <property type="match status" value="1"/>
</dbReference>
<dbReference type="GO" id="GO:0046872">
    <property type="term" value="F:metal ion binding"/>
    <property type="evidence" value="ECO:0007669"/>
    <property type="project" value="UniProtKB-KW"/>
</dbReference>
<dbReference type="PANTHER" id="PTHR30471">
    <property type="entry name" value="DNA REPAIR PROTEIN RADC"/>
    <property type="match status" value="1"/>
</dbReference>
<organism evidence="7 8">
    <name type="scientific">Shewanella algicola</name>
    <dbReference type="NCBI Taxonomy" id="640633"/>
    <lineage>
        <taxon>Bacteria</taxon>
        <taxon>Pseudomonadati</taxon>
        <taxon>Pseudomonadota</taxon>
        <taxon>Gammaproteobacteria</taxon>
        <taxon>Alteromonadales</taxon>
        <taxon>Shewanellaceae</taxon>
        <taxon>Shewanella</taxon>
    </lineage>
</organism>